<feature type="region of interest" description="Disordered" evidence="1">
    <location>
        <begin position="44"/>
        <end position="66"/>
    </location>
</feature>
<comment type="caution">
    <text evidence="2">The sequence shown here is derived from an EMBL/GenBank/DDBJ whole genome shotgun (WGS) entry which is preliminary data.</text>
</comment>
<dbReference type="AlphaFoldDB" id="A0A699X1Q3"/>
<evidence type="ECO:0000256" key="1">
    <source>
        <dbReference type="SAM" id="MobiDB-lite"/>
    </source>
</evidence>
<reference evidence="2" key="1">
    <citation type="journal article" date="2019" name="Sci. Rep.">
        <title>Draft genome of Tanacetum cinerariifolium, the natural source of mosquito coil.</title>
        <authorList>
            <person name="Yamashiro T."/>
            <person name="Shiraishi A."/>
            <person name="Satake H."/>
            <person name="Nakayama K."/>
        </authorList>
    </citation>
    <scope>NUCLEOTIDE SEQUENCE</scope>
</reference>
<dbReference type="EMBL" id="BKCJ011764431">
    <property type="protein sequence ID" value="GFD51001.1"/>
    <property type="molecule type" value="Genomic_DNA"/>
</dbReference>
<feature type="non-terminal residue" evidence="2">
    <location>
        <position position="1"/>
    </location>
</feature>
<evidence type="ECO:0000313" key="2">
    <source>
        <dbReference type="EMBL" id="GFD51001.1"/>
    </source>
</evidence>
<name>A0A699X1Q3_TANCI</name>
<proteinExistence type="predicted"/>
<sequence>VVEHHRARYDVLVIAVEINDDAQDQRGKTDRLDDCNQRVIAEVAHDGAVHANPDEQRDCDDGSTDK</sequence>
<accession>A0A699X1Q3</accession>
<organism evidence="2">
    <name type="scientific">Tanacetum cinerariifolium</name>
    <name type="common">Dalmatian daisy</name>
    <name type="synonym">Chrysanthemum cinerariifolium</name>
    <dbReference type="NCBI Taxonomy" id="118510"/>
    <lineage>
        <taxon>Eukaryota</taxon>
        <taxon>Viridiplantae</taxon>
        <taxon>Streptophyta</taxon>
        <taxon>Embryophyta</taxon>
        <taxon>Tracheophyta</taxon>
        <taxon>Spermatophyta</taxon>
        <taxon>Magnoliopsida</taxon>
        <taxon>eudicotyledons</taxon>
        <taxon>Gunneridae</taxon>
        <taxon>Pentapetalae</taxon>
        <taxon>asterids</taxon>
        <taxon>campanulids</taxon>
        <taxon>Asterales</taxon>
        <taxon>Asteraceae</taxon>
        <taxon>Asteroideae</taxon>
        <taxon>Anthemideae</taxon>
        <taxon>Anthemidinae</taxon>
        <taxon>Tanacetum</taxon>
    </lineage>
</organism>
<protein>
    <submittedName>
        <fullName evidence="2">Uncharacterized protein</fullName>
    </submittedName>
</protein>
<gene>
    <name evidence="2" type="ORF">Tci_922970</name>
</gene>